<sequence length="411" mass="46928">MLLRTIIFACCVSLSVSLSAQTRARKVVYVIADGIPADVMERLDLPNFKKIISAGSYSRMHVGGDKASYNETPTISAVGYNSLLTGTWVNKHNVPDNDIKAPNYNYQHIFRLFKNQYPEKKTAIFSSWTDNRTKLLGDGLPETGTFKPDFVADGYELDTIRFKHDKNSAYMHLIDEEVVKQAANTIHGKAPDLSWVYLEYTDDMGHRYGDSPEFYNAIQMLDKQMGQIWDAITYREQKFKEDWLIVITTDHGRDEKTGRGHGGQSDRQRSTWMVSNYKNLNTYAQYFDLGVVDIMPSIARYLHVKLPENVAQEIDGTAFIGPVSISGLKANYVQNHLDISWKALEKKGKVKIWLATSNNFKTGEKDNYHLLAEVDASQQHYFADLKDYPSTFYKLLLEAPDNMLNKWISIK</sequence>
<reference evidence="2 3" key="1">
    <citation type="submission" date="2019-02" db="EMBL/GenBank/DDBJ databases">
        <title>Pedobacter sp. RP-3-21 sp. nov., isolated from Arctic soil.</title>
        <authorList>
            <person name="Dahal R.H."/>
        </authorList>
    </citation>
    <scope>NUCLEOTIDE SEQUENCE [LARGE SCALE GENOMIC DNA]</scope>
    <source>
        <strain evidence="2 3">RP-3-21</strain>
    </source>
</reference>
<feature type="signal peptide" evidence="1">
    <location>
        <begin position="1"/>
        <end position="20"/>
    </location>
</feature>
<feature type="chain" id="PRO_5020579670" evidence="1">
    <location>
        <begin position="21"/>
        <end position="411"/>
    </location>
</feature>
<dbReference type="RefSeq" id="WP_131531490.1">
    <property type="nucleotide sequence ID" value="NZ_SJSO01000012.1"/>
</dbReference>
<proteinExistence type="predicted"/>
<evidence type="ECO:0000256" key="1">
    <source>
        <dbReference type="SAM" id="SignalP"/>
    </source>
</evidence>
<dbReference type="PANTHER" id="PTHR10151">
    <property type="entry name" value="ECTONUCLEOTIDE PYROPHOSPHATASE/PHOSPHODIESTERASE"/>
    <property type="match status" value="1"/>
</dbReference>
<dbReference type="Gene3D" id="3.40.720.10">
    <property type="entry name" value="Alkaline Phosphatase, subunit A"/>
    <property type="match status" value="1"/>
</dbReference>
<dbReference type="Proteomes" id="UP000293925">
    <property type="component" value="Unassembled WGS sequence"/>
</dbReference>
<evidence type="ECO:0000313" key="2">
    <source>
        <dbReference type="EMBL" id="TCD25581.1"/>
    </source>
</evidence>
<comment type="caution">
    <text evidence="2">The sequence shown here is derived from an EMBL/GenBank/DDBJ whole genome shotgun (WGS) entry which is preliminary data.</text>
</comment>
<name>A0A4R0Q467_9SPHI</name>
<dbReference type="PANTHER" id="PTHR10151:SF120">
    <property type="entry name" value="BIS(5'-ADENOSYL)-TRIPHOSPHATASE"/>
    <property type="match status" value="1"/>
</dbReference>
<dbReference type="InterPro" id="IPR017850">
    <property type="entry name" value="Alkaline_phosphatase_core_sf"/>
</dbReference>
<gene>
    <name evidence="2" type="ORF">EZ456_15080</name>
</gene>
<keyword evidence="1" id="KW-0732">Signal</keyword>
<dbReference type="EMBL" id="SJSO01000012">
    <property type="protein sequence ID" value="TCD25581.1"/>
    <property type="molecule type" value="Genomic_DNA"/>
</dbReference>
<dbReference type="OrthoDB" id="279982at2"/>
<keyword evidence="3" id="KW-1185">Reference proteome</keyword>
<dbReference type="Pfam" id="PF01663">
    <property type="entry name" value="Phosphodiest"/>
    <property type="match status" value="1"/>
</dbReference>
<dbReference type="GO" id="GO:0016787">
    <property type="term" value="F:hydrolase activity"/>
    <property type="evidence" value="ECO:0007669"/>
    <property type="project" value="UniProtKB-ARBA"/>
</dbReference>
<accession>A0A4R0Q467</accession>
<evidence type="ECO:0000313" key="3">
    <source>
        <dbReference type="Proteomes" id="UP000293925"/>
    </source>
</evidence>
<dbReference type="SUPFAM" id="SSF53649">
    <property type="entry name" value="Alkaline phosphatase-like"/>
    <property type="match status" value="1"/>
</dbReference>
<protein>
    <submittedName>
        <fullName evidence="2">Alkaline phosphatase family protein</fullName>
    </submittedName>
</protein>
<dbReference type="InterPro" id="IPR002591">
    <property type="entry name" value="Phosphodiest/P_Trfase"/>
</dbReference>
<organism evidence="2 3">
    <name type="scientific">Pedobacter psychrodurus</name>
    <dbReference type="NCBI Taxonomy" id="2530456"/>
    <lineage>
        <taxon>Bacteria</taxon>
        <taxon>Pseudomonadati</taxon>
        <taxon>Bacteroidota</taxon>
        <taxon>Sphingobacteriia</taxon>
        <taxon>Sphingobacteriales</taxon>
        <taxon>Sphingobacteriaceae</taxon>
        <taxon>Pedobacter</taxon>
    </lineage>
</organism>
<dbReference type="AlphaFoldDB" id="A0A4R0Q467"/>